<evidence type="ECO:0000256" key="6">
    <source>
        <dbReference type="ARBA" id="ARBA00023277"/>
    </source>
</evidence>
<comment type="similarity">
    <text evidence="2 7">Belongs to the glucose-6-phosphate dehydrogenase family.</text>
</comment>
<evidence type="ECO:0000256" key="1">
    <source>
        <dbReference type="ARBA" id="ARBA00004937"/>
    </source>
</evidence>
<evidence type="ECO:0000256" key="5">
    <source>
        <dbReference type="ARBA" id="ARBA00023002"/>
    </source>
</evidence>
<keyword evidence="5 7" id="KW-0560">Oxidoreductase</keyword>
<dbReference type="GO" id="GO:0009051">
    <property type="term" value="P:pentose-phosphate shunt, oxidative branch"/>
    <property type="evidence" value="ECO:0007669"/>
    <property type="project" value="TreeGrafter"/>
</dbReference>
<evidence type="ECO:0000259" key="9">
    <source>
        <dbReference type="Pfam" id="PF02781"/>
    </source>
</evidence>
<dbReference type="GO" id="GO:0050661">
    <property type="term" value="F:NADP binding"/>
    <property type="evidence" value="ECO:0007669"/>
    <property type="project" value="InterPro"/>
</dbReference>
<dbReference type="PRINTS" id="PR00079">
    <property type="entry name" value="G6PDHDRGNASE"/>
</dbReference>
<evidence type="ECO:0000259" key="8">
    <source>
        <dbReference type="Pfam" id="PF00479"/>
    </source>
</evidence>
<feature type="domain" description="Glucose-6-phosphate dehydrogenase C-terminal" evidence="9">
    <location>
        <begin position="231"/>
        <end position="513"/>
    </location>
</feature>
<dbReference type="SUPFAM" id="SSF55347">
    <property type="entry name" value="Glyceraldehyde-3-phosphate dehydrogenase-like, C-terminal domain"/>
    <property type="match status" value="1"/>
</dbReference>
<dbReference type="InterPro" id="IPR036291">
    <property type="entry name" value="NAD(P)-bd_dom_sf"/>
</dbReference>
<proteinExistence type="inferred from homology"/>
<feature type="non-terminal residue" evidence="10">
    <location>
        <position position="524"/>
    </location>
</feature>
<keyword evidence="6 7" id="KW-0119">Carbohydrate metabolism</keyword>
<dbReference type="PANTHER" id="PTHR23429">
    <property type="entry name" value="GLUCOSE-6-PHOSPHATE 1-DEHYDROGENASE G6PD"/>
    <property type="match status" value="1"/>
</dbReference>
<dbReference type="SUPFAM" id="SSF51735">
    <property type="entry name" value="NAD(P)-binding Rossmann-fold domains"/>
    <property type="match status" value="1"/>
</dbReference>
<dbReference type="PANTHER" id="PTHR23429:SF0">
    <property type="entry name" value="GLUCOSE-6-PHOSPHATE 1-DEHYDROGENASE"/>
    <property type="match status" value="1"/>
</dbReference>
<dbReference type="InterPro" id="IPR022675">
    <property type="entry name" value="G6P_DH_C"/>
</dbReference>
<evidence type="ECO:0000256" key="2">
    <source>
        <dbReference type="ARBA" id="ARBA00009975"/>
    </source>
</evidence>
<organism evidence="10 11">
    <name type="scientific">Cymbomonas tetramitiformis</name>
    <dbReference type="NCBI Taxonomy" id="36881"/>
    <lineage>
        <taxon>Eukaryota</taxon>
        <taxon>Viridiplantae</taxon>
        <taxon>Chlorophyta</taxon>
        <taxon>Pyramimonadophyceae</taxon>
        <taxon>Pyramimonadales</taxon>
        <taxon>Pyramimonadaceae</taxon>
        <taxon>Cymbomonas</taxon>
    </lineage>
</organism>
<feature type="domain" description="Glucose-6-phosphate dehydrogenase NAD-binding" evidence="8">
    <location>
        <begin position="18"/>
        <end position="229"/>
    </location>
</feature>
<gene>
    <name evidence="10" type="ORF">CYMTET_32677</name>
</gene>
<keyword evidence="11" id="KW-1185">Reference proteome</keyword>
<evidence type="ECO:0000256" key="3">
    <source>
        <dbReference type="ARBA" id="ARBA00022526"/>
    </source>
</evidence>
<dbReference type="InterPro" id="IPR022674">
    <property type="entry name" value="G6P_DH_NAD-bd"/>
</dbReference>
<evidence type="ECO:0000313" key="11">
    <source>
        <dbReference type="Proteomes" id="UP001190700"/>
    </source>
</evidence>
<dbReference type="Gene3D" id="3.40.50.720">
    <property type="entry name" value="NAD(P)-binding Rossmann-like Domain"/>
    <property type="match status" value="2"/>
</dbReference>
<reference evidence="10 11" key="1">
    <citation type="journal article" date="2015" name="Genome Biol. Evol.">
        <title>Comparative Genomics of a Bacterivorous Green Alga Reveals Evolutionary Causalities and Consequences of Phago-Mixotrophic Mode of Nutrition.</title>
        <authorList>
            <person name="Burns J.A."/>
            <person name="Paasch A."/>
            <person name="Narechania A."/>
            <person name="Kim E."/>
        </authorList>
    </citation>
    <scope>NUCLEOTIDE SEQUENCE [LARGE SCALE GENOMIC DNA]</scope>
    <source>
        <strain evidence="10 11">PLY_AMNH</strain>
    </source>
</reference>
<accession>A0AAE0KRM1</accession>
<evidence type="ECO:0000256" key="7">
    <source>
        <dbReference type="RuleBase" id="RU362120"/>
    </source>
</evidence>
<dbReference type="PIRSF" id="PIRSF000110">
    <property type="entry name" value="G6PD"/>
    <property type="match status" value="1"/>
</dbReference>
<dbReference type="EC" id="1.1.1.49" evidence="7"/>
<dbReference type="Gene3D" id="3.30.360.10">
    <property type="entry name" value="Dihydrodipicolinate Reductase, domain 2"/>
    <property type="match status" value="1"/>
</dbReference>
<evidence type="ECO:0000256" key="4">
    <source>
        <dbReference type="ARBA" id="ARBA00022857"/>
    </source>
</evidence>
<dbReference type="HAMAP" id="MF_00966">
    <property type="entry name" value="G6PD"/>
    <property type="match status" value="1"/>
</dbReference>
<comment type="function">
    <text evidence="7">Catalyzes the rate-limiting step of the oxidative pentose-phosphate pathway, which represents a route for the dissimilation of carbohydrates besides glycolysis.</text>
</comment>
<comment type="caution">
    <text evidence="10">The sequence shown here is derived from an EMBL/GenBank/DDBJ whole genome shotgun (WGS) entry which is preliminary data.</text>
</comment>
<comment type="pathway">
    <text evidence="1 7">Carbohydrate degradation; pentose phosphate pathway; D-ribulose 5-phosphate from D-glucose 6-phosphate (oxidative stage): step 1/3.</text>
</comment>
<evidence type="ECO:0000313" key="10">
    <source>
        <dbReference type="EMBL" id="KAK3258271.1"/>
    </source>
</evidence>
<name>A0AAE0KRM1_9CHLO</name>
<protein>
    <recommendedName>
        <fullName evidence="7">Glucose-6-phosphate 1-dehydrogenase</fullName>
        <ecNumber evidence="7">1.1.1.49</ecNumber>
    </recommendedName>
</protein>
<keyword evidence="3 7" id="KW-0313">Glucose metabolism</keyword>
<dbReference type="Pfam" id="PF00479">
    <property type="entry name" value="G6PD_N"/>
    <property type="match status" value="1"/>
</dbReference>
<dbReference type="GO" id="GO:0006006">
    <property type="term" value="P:glucose metabolic process"/>
    <property type="evidence" value="ECO:0007669"/>
    <property type="project" value="UniProtKB-KW"/>
</dbReference>
<keyword evidence="4 7" id="KW-0521">NADP</keyword>
<dbReference type="GO" id="GO:0004345">
    <property type="term" value="F:glucose-6-phosphate dehydrogenase activity"/>
    <property type="evidence" value="ECO:0007669"/>
    <property type="project" value="UniProtKB-EC"/>
</dbReference>
<dbReference type="Pfam" id="PF02781">
    <property type="entry name" value="G6PD_C"/>
    <property type="match status" value="1"/>
</dbReference>
<dbReference type="EMBL" id="LGRX02019664">
    <property type="protein sequence ID" value="KAK3258271.1"/>
    <property type="molecule type" value="Genomic_DNA"/>
</dbReference>
<sequence>MPVPVQTRVQEECFSLCVFGASGDLATKKLYPALFNLHCQGFMPPRTLIIGCGRTAYTEDSFREKLKHMLLKGTGGYTIESPPGTPPSAEKAMPKKVSEVIEGPKVTLGHVESFIERCTYVVTTYESNDSFQALFDSVLVHEEDNKAAKIHNRIFYFALPYSVWPQVCTCLKAKNDEFPVSGSVRAVLEKPFGRDQKSAAELMRVVDGCFKEDQVYRIDRYLGKEMLENLLVTRFANRFFAPIWNRDTINTVQIIFKEPFGAEDQNRMKYFDQQGIIRDVIENHLLQVLALVCMDKPASLSVEDIRTEKLKLLRSVKAIKKEDVVIGQYTEGASHPGYQEDPNILGKESTTPTFAMMVVYIRNERWDGVPFILKAGKALNEKRSEIRIQLKNVPGDLFEEEPQQVPNELVVRMQPTEEMYLKMTIKKPGLGMEIVPTEMEYQESWNVHQQNQHERNRAPRRAYERLLMNCLQGDQGRYVHKEELLEMYKIMDPINKMVDENKLPLHSYPYGFPCPTVLPLHSYP</sequence>
<dbReference type="AlphaFoldDB" id="A0AAE0KRM1"/>
<comment type="catalytic activity">
    <reaction evidence="7">
        <text>D-glucose 6-phosphate + NADP(+) = 6-phospho-D-glucono-1,5-lactone + NADPH + H(+)</text>
        <dbReference type="Rhea" id="RHEA:15841"/>
        <dbReference type="ChEBI" id="CHEBI:15378"/>
        <dbReference type="ChEBI" id="CHEBI:57783"/>
        <dbReference type="ChEBI" id="CHEBI:57955"/>
        <dbReference type="ChEBI" id="CHEBI:58349"/>
        <dbReference type="ChEBI" id="CHEBI:61548"/>
        <dbReference type="EC" id="1.1.1.49"/>
    </reaction>
</comment>
<dbReference type="NCBIfam" id="TIGR00871">
    <property type="entry name" value="zwf"/>
    <property type="match status" value="1"/>
</dbReference>
<dbReference type="InterPro" id="IPR001282">
    <property type="entry name" value="G6P_DH"/>
</dbReference>
<dbReference type="Proteomes" id="UP001190700">
    <property type="component" value="Unassembled WGS sequence"/>
</dbReference>